<organism evidence="3 4">
    <name type="scientific">Aphanomyces astaci</name>
    <name type="common">Crayfish plague agent</name>
    <dbReference type="NCBI Taxonomy" id="112090"/>
    <lineage>
        <taxon>Eukaryota</taxon>
        <taxon>Sar</taxon>
        <taxon>Stramenopiles</taxon>
        <taxon>Oomycota</taxon>
        <taxon>Saprolegniomycetes</taxon>
        <taxon>Saprolegniales</taxon>
        <taxon>Verrucalvaceae</taxon>
        <taxon>Aphanomyces</taxon>
    </lineage>
</organism>
<name>A0A397BP99_APHAT</name>
<dbReference type="VEuPathDB" id="FungiDB:H257_03916"/>
<dbReference type="InterPro" id="IPR000210">
    <property type="entry name" value="BTB/POZ_dom"/>
</dbReference>
<evidence type="ECO:0000256" key="1">
    <source>
        <dbReference type="SAM" id="Phobius"/>
    </source>
</evidence>
<evidence type="ECO:0000259" key="2">
    <source>
        <dbReference type="PROSITE" id="PS50097"/>
    </source>
</evidence>
<dbReference type="InterPro" id="IPR003131">
    <property type="entry name" value="T1-type_BTB"/>
</dbReference>
<protein>
    <recommendedName>
        <fullName evidence="2">BTB domain-containing protein</fullName>
    </recommendedName>
</protein>
<keyword evidence="1" id="KW-0812">Transmembrane</keyword>
<dbReference type="GO" id="GO:0031463">
    <property type="term" value="C:Cul3-RING ubiquitin ligase complex"/>
    <property type="evidence" value="ECO:0007669"/>
    <property type="project" value="TreeGrafter"/>
</dbReference>
<dbReference type="InterPro" id="IPR011333">
    <property type="entry name" value="SKP1/BTB/POZ_sf"/>
</dbReference>
<comment type="caution">
    <text evidence="3">The sequence shown here is derived from an EMBL/GenBank/DDBJ whole genome shotgun (WGS) entry which is preliminary data.</text>
</comment>
<dbReference type="GO" id="GO:0051260">
    <property type="term" value="P:protein homooligomerization"/>
    <property type="evidence" value="ECO:0007669"/>
    <property type="project" value="InterPro"/>
</dbReference>
<dbReference type="GO" id="GO:0005737">
    <property type="term" value="C:cytoplasm"/>
    <property type="evidence" value="ECO:0007669"/>
    <property type="project" value="TreeGrafter"/>
</dbReference>
<proteinExistence type="predicted"/>
<dbReference type="PANTHER" id="PTHR14958:SF29">
    <property type="entry name" value="INSOMNIAC, ISOFORM B"/>
    <property type="match status" value="1"/>
</dbReference>
<keyword evidence="1" id="KW-0472">Membrane</keyword>
<feature type="transmembrane region" description="Helical" evidence="1">
    <location>
        <begin position="21"/>
        <end position="42"/>
    </location>
</feature>
<dbReference type="AlphaFoldDB" id="A0A397BP99"/>
<gene>
    <name evidence="3" type="ORF">DYB36_013977</name>
</gene>
<dbReference type="Pfam" id="PF02214">
    <property type="entry name" value="BTB_2"/>
    <property type="match status" value="1"/>
</dbReference>
<feature type="domain" description="BTB" evidence="2">
    <location>
        <begin position="67"/>
        <end position="136"/>
    </location>
</feature>
<dbReference type="PANTHER" id="PTHR14958">
    <property type="entry name" value="POTASSIUM CHANNEL TETRAMERISATION DOMAIN CONTAINING PROTEIN"/>
    <property type="match status" value="1"/>
</dbReference>
<dbReference type="Proteomes" id="UP000265427">
    <property type="component" value="Unassembled WGS sequence"/>
</dbReference>
<keyword evidence="1" id="KW-1133">Transmembrane helix</keyword>
<dbReference type="GO" id="GO:0097602">
    <property type="term" value="F:cullin family protein binding"/>
    <property type="evidence" value="ECO:0007669"/>
    <property type="project" value="TreeGrafter"/>
</dbReference>
<reference evidence="3 4" key="1">
    <citation type="submission" date="2018-08" db="EMBL/GenBank/DDBJ databases">
        <title>Aphanomyces genome sequencing and annotation.</title>
        <authorList>
            <person name="Minardi D."/>
            <person name="Oidtmann B."/>
            <person name="Van Der Giezen M."/>
            <person name="Studholme D.J."/>
        </authorList>
    </citation>
    <scope>NUCLEOTIDE SEQUENCE [LARGE SCALE GENOMIC DNA]</scope>
    <source>
        <strain evidence="3 4">Kv</strain>
    </source>
</reference>
<sequence length="328" mass="36459">MQHAFIETRSWARALWSFRRIFLFTFTLFCAAVGFALNMVLLCPESPIMYGPDMGKEHAIFGKQHANVVTLNVGGRVIQTTRATLLKHDGSYFDAMLTSGLWQPDAQGGAYFIDLDPGYFDRILNYLRFGDLVLEGLADSETILVIRMMQYLSLDPPSALGLLWDPSLRGHLSLSNQCRTITAASFSQIAALGMQSTRVFSLLIDEITSIIDKPSFRVGFANRDGFESETTSAESTSAWLVGVQVNRGFSEAPPKGVIFAKIGDIVIVRYDPQAQRLDVHKLGDIRHAVQMRMALTADEDGPYPCVVFMAAQPMKSQVTFVETPPVYR</sequence>
<dbReference type="SUPFAM" id="SSF54695">
    <property type="entry name" value="POZ domain"/>
    <property type="match status" value="1"/>
</dbReference>
<dbReference type="GO" id="GO:0043161">
    <property type="term" value="P:proteasome-mediated ubiquitin-dependent protein catabolic process"/>
    <property type="evidence" value="ECO:0007669"/>
    <property type="project" value="TreeGrafter"/>
</dbReference>
<accession>A0A397BP99</accession>
<dbReference type="Gene3D" id="3.30.710.10">
    <property type="entry name" value="Potassium Channel Kv1.1, Chain A"/>
    <property type="match status" value="1"/>
</dbReference>
<evidence type="ECO:0000313" key="4">
    <source>
        <dbReference type="Proteomes" id="UP000265427"/>
    </source>
</evidence>
<dbReference type="SMART" id="SM00225">
    <property type="entry name" value="BTB"/>
    <property type="match status" value="1"/>
</dbReference>
<evidence type="ECO:0000313" key="3">
    <source>
        <dbReference type="EMBL" id="RHY21354.1"/>
    </source>
</evidence>
<dbReference type="EMBL" id="QUSZ01002670">
    <property type="protein sequence ID" value="RHY21354.1"/>
    <property type="molecule type" value="Genomic_DNA"/>
</dbReference>
<dbReference type="CDD" id="cd18316">
    <property type="entry name" value="BTB_POZ_KCTD-like"/>
    <property type="match status" value="1"/>
</dbReference>
<dbReference type="PROSITE" id="PS50097">
    <property type="entry name" value="BTB"/>
    <property type="match status" value="1"/>
</dbReference>